<accession>A0A1M4ZGC1</accession>
<keyword evidence="1" id="KW-0472">Membrane</keyword>
<protein>
    <submittedName>
        <fullName evidence="2">Uncharacterized membrane protein YhaH, DUF805 family</fullName>
    </submittedName>
</protein>
<dbReference type="PANTHER" id="PTHR34980:SF2">
    <property type="entry name" value="INNER MEMBRANE PROTEIN YHAH-RELATED"/>
    <property type="match status" value="1"/>
</dbReference>
<dbReference type="GO" id="GO:0005886">
    <property type="term" value="C:plasma membrane"/>
    <property type="evidence" value="ECO:0007669"/>
    <property type="project" value="TreeGrafter"/>
</dbReference>
<feature type="transmembrane region" description="Helical" evidence="1">
    <location>
        <begin position="52"/>
        <end position="72"/>
    </location>
</feature>
<dbReference type="AlphaFoldDB" id="A0A1M4ZGC1"/>
<sequence length="124" mass="14227">MNGYLQAFRQYAVFRGRADRAAYWWFALFHLLVILAISFLERQFAIANPEIYFGKITGLYLLLSFLPVQALSVRRLHDIGRSGWWVLLKLIPLLGWLLVQVLALLPGHATANRYGQAPSHSSER</sequence>
<organism evidence="2 3">
    <name type="scientific">Lampropedia hyalina DSM 16112</name>
    <dbReference type="NCBI Taxonomy" id="1122156"/>
    <lineage>
        <taxon>Bacteria</taxon>
        <taxon>Pseudomonadati</taxon>
        <taxon>Pseudomonadota</taxon>
        <taxon>Betaproteobacteria</taxon>
        <taxon>Burkholderiales</taxon>
        <taxon>Comamonadaceae</taxon>
        <taxon>Lampropedia</taxon>
    </lineage>
</organism>
<evidence type="ECO:0000256" key="1">
    <source>
        <dbReference type="SAM" id="Phobius"/>
    </source>
</evidence>
<dbReference type="InterPro" id="IPR008523">
    <property type="entry name" value="DUF805"/>
</dbReference>
<proteinExistence type="predicted"/>
<dbReference type="OrthoDB" id="9812349at2"/>
<name>A0A1M4ZGC1_9BURK</name>
<dbReference type="RefSeq" id="WP_073356033.1">
    <property type="nucleotide sequence ID" value="NZ_FQUZ01000014.1"/>
</dbReference>
<dbReference type="EMBL" id="FQUZ01000014">
    <property type="protein sequence ID" value="SHF17104.1"/>
    <property type="molecule type" value="Genomic_DNA"/>
</dbReference>
<keyword evidence="3" id="KW-1185">Reference proteome</keyword>
<keyword evidence="1" id="KW-1133">Transmembrane helix</keyword>
<evidence type="ECO:0000313" key="3">
    <source>
        <dbReference type="Proteomes" id="UP000184327"/>
    </source>
</evidence>
<reference evidence="2 3" key="1">
    <citation type="submission" date="2016-11" db="EMBL/GenBank/DDBJ databases">
        <authorList>
            <person name="Jaros S."/>
            <person name="Januszkiewicz K."/>
            <person name="Wedrychowicz H."/>
        </authorList>
    </citation>
    <scope>NUCLEOTIDE SEQUENCE [LARGE SCALE GENOMIC DNA]</scope>
    <source>
        <strain evidence="2 3">DSM 16112</strain>
    </source>
</reference>
<dbReference type="Pfam" id="PF05656">
    <property type="entry name" value="DUF805"/>
    <property type="match status" value="1"/>
</dbReference>
<feature type="transmembrane region" description="Helical" evidence="1">
    <location>
        <begin position="21"/>
        <end position="40"/>
    </location>
</feature>
<dbReference type="PANTHER" id="PTHR34980">
    <property type="entry name" value="INNER MEMBRANE PROTEIN-RELATED-RELATED"/>
    <property type="match status" value="1"/>
</dbReference>
<gene>
    <name evidence="2" type="ORF">SAMN02745117_01453</name>
</gene>
<dbReference type="Proteomes" id="UP000184327">
    <property type="component" value="Unassembled WGS sequence"/>
</dbReference>
<dbReference type="STRING" id="1122156.SAMN02745117_01453"/>
<feature type="transmembrane region" description="Helical" evidence="1">
    <location>
        <begin position="84"/>
        <end position="105"/>
    </location>
</feature>
<keyword evidence="1" id="KW-0812">Transmembrane</keyword>
<evidence type="ECO:0000313" key="2">
    <source>
        <dbReference type="EMBL" id="SHF17104.1"/>
    </source>
</evidence>